<dbReference type="Proteomes" id="UP000027265">
    <property type="component" value="Unassembled WGS sequence"/>
</dbReference>
<name>A0A067PCP2_9AGAM</name>
<evidence type="ECO:0000313" key="3">
    <source>
        <dbReference type="Proteomes" id="UP000027265"/>
    </source>
</evidence>
<evidence type="ECO:0000256" key="1">
    <source>
        <dbReference type="SAM" id="Phobius"/>
    </source>
</evidence>
<accession>A0A067PCP2</accession>
<dbReference type="AlphaFoldDB" id="A0A067PCP2"/>
<keyword evidence="1" id="KW-0812">Transmembrane</keyword>
<keyword evidence="1" id="KW-0472">Membrane</keyword>
<keyword evidence="1" id="KW-1133">Transmembrane helix</keyword>
<dbReference type="InParanoid" id="A0A067PCP2"/>
<sequence length="75" mass="8550">MILPLERQYTIMTPRNLSRFTAGVAVAGTGIGLGKFWLLRRPFFAEGRGQKPHVSSTKNTNKMIKWPYWTVVDVI</sequence>
<dbReference type="HOGENOM" id="CLU_2671394_0_0_1"/>
<gene>
    <name evidence="2" type="ORF">JAAARDRAFT_474079</name>
</gene>
<reference evidence="3" key="1">
    <citation type="journal article" date="2014" name="Proc. Natl. Acad. Sci. U.S.A.">
        <title>Extensive sampling of basidiomycete genomes demonstrates inadequacy of the white-rot/brown-rot paradigm for wood decay fungi.</title>
        <authorList>
            <person name="Riley R."/>
            <person name="Salamov A.A."/>
            <person name="Brown D.W."/>
            <person name="Nagy L.G."/>
            <person name="Floudas D."/>
            <person name="Held B.W."/>
            <person name="Levasseur A."/>
            <person name="Lombard V."/>
            <person name="Morin E."/>
            <person name="Otillar R."/>
            <person name="Lindquist E.A."/>
            <person name="Sun H."/>
            <person name="LaButti K.M."/>
            <person name="Schmutz J."/>
            <person name="Jabbour D."/>
            <person name="Luo H."/>
            <person name="Baker S.E."/>
            <person name="Pisabarro A.G."/>
            <person name="Walton J.D."/>
            <person name="Blanchette R.A."/>
            <person name="Henrissat B."/>
            <person name="Martin F."/>
            <person name="Cullen D."/>
            <person name="Hibbett D.S."/>
            <person name="Grigoriev I.V."/>
        </authorList>
    </citation>
    <scope>NUCLEOTIDE SEQUENCE [LARGE SCALE GENOMIC DNA]</scope>
    <source>
        <strain evidence="3">MUCL 33604</strain>
    </source>
</reference>
<feature type="transmembrane region" description="Helical" evidence="1">
    <location>
        <begin position="20"/>
        <end position="38"/>
    </location>
</feature>
<proteinExistence type="predicted"/>
<dbReference type="EMBL" id="KL197738">
    <property type="protein sequence ID" value="KDQ52688.1"/>
    <property type="molecule type" value="Genomic_DNA"/>
</dbReference>
<evidence type="ECO:0000313" key="2">
    <source>
        <dbReference type="EMBL" id="KDQ52688.1"/>
    </source>
</evidence>
<organism evidence="2 3">
    <name type="scientific">Jaapia argillacea MUCL 33604</name>
    <dbReference type="NCBI Taxonomy" id="933084"/>
    <lineage>
        <taxon>Eukaryota</taxon>
        <taxon>Fungi</taxon>
        <taxon>Dikarya</taxon>
        <taxon>Basidiomycota</taxon>
        <taxon>Agaricomycotina</taxon>
        <taxon>Agaricomycetes</taxon>
        <taxon>Agaricomycetidae</taxon>
        <taxon>Jaapiales</taxon>
        <taxon>Jaapiaceae</taxon>
        <taxon>Jaapia</taxon>
    </lineage>
</organism>
<protein>
    <submittedName>
        <fullName evidence="2">Uncharacterized protein</fullName>
    </submittedName>
</protein>
<keyword evidence="3" id="KW-1185">Reference proteome</keyword>